<keyword evidence="2" id="KW-1185">Reference proteome</keyword>
<dbReference type="OrthoDB" id="10558287at2759"/>
<sequence length="109" mass="12989">MFGKIFIYNPLLTKQQLYRLTSQFNLGANSRQMWNEYQNKGLLIQMNHSNDQALILLHQLQNKELLQLAEFYQKIVSKNGKTSYYSKTTFQKKKIQISISHFNHIYKTN</sequence>
<proteinExistence type="predicted"/>
<dbReference type="EMBL" id="CAJJDN010000017">
    <property type="protein sequence ID" value="CAD8062701.1"/>
    <property type="molecule type" value="Genomic_DNA"/>
</dbReference>
<reference evidence="1" key="1">
    <citation type="submission" date="2021-01" db="EMBL/GenBank/DDBJ databases">
        <authorList>
            <consortium name="Genoscope - CEA"/>
            <person name="William W."/>
        </authorList>
    </citation>
    <scope>NUCLEOTIDE SEQUENCE</scope>
</reference>
<comment type="caution">
    <text evidence="1">The sequence shown here is derived from an EMBL/GenBank/DDBJ whole genome shotgun (WGS) entry which is preliminary data.</text>
</comment>
<evidence type="ECO:0000313" key="2">
    <source>
        <dbReference type="Proteomes" id="UP000692954"/>
    </source>
</evidence>
<protein>
    <submittedName>
        <fullName evidence="1">Uncharacterized protein</fullName>
    </submittedName>
</protein>
<name>A0A8S1L7N1_9CILI</name>
<gene>
    <name evidence="1" type="ORF">PSON_ATCC_30995.1.T0170001</name>
</gene>
<evidence type="ECO:0000313" key="1">
    <source>
        <dbReference type="EMBL" id="CAD8062701.1"/>
    </source>
</evidence>
<organism evidence="1 2">
    <name type="scientific">Paramecium sonneborni</name>
    <dbReference type="NCBI Taxonomy" id="65129"/>
    <lineage>
        <taxon>Eukaryota</taxon>
        <taxon>Sar</taxon>
        <taxon>Alveolata</taxon>
        <taxon>Ciliophora</taxon>
        <taxon>Intramacronucleata</taxon>
        <taxon>Oligohymenophorea</taxon>
        <taxon>Peniculida</taxon>
        <taxon>Parameciidae</taxon>
        <taxon>Paramecium</taxon>
    </lineage>
</organism>
<accession>A0A8S1L7N1</accession>
<dbReference type="AlphaFoldDB" id="A0A8S1L7N1"/>
<dbReference type="Proteomes" id="UP000692954">
    <property type="component" value="Unassembled WGS sequence"/>
</dbReference>